<evidence type="ECO:0000256" key="2">
    <source>
        <dbReference type="ARBA" id="ARBA00023121"/>
    </source>
</evidence>
<dbReference type="InterPro" id="IPR000463">
    <property type="entry name" value="Fatty_acid-bd"/>
</dbReference>
<evidence type="ECO:0000313" key="5">
    <source>
        <dbReference type="Proteomes" id="UP000494106"/>
    </source>
</evidence>
<keyword evidence="2" id="KW-0446">Lipid-binding</keyword>
<sequence length="140" mass="16153">MELSLEEFLGKKYKLKSSENFEEYLKFIEVGMLSRKTACAVSPISVLTRDDDVYTFTMITTFRTVIFKFKFGEEFIEERPDGCKLKATVTMDGNTLVHTQIESNGRKSVHRRTFTPETLTVETTAEGWDNKCIRIYEAVP</sequence>
<dbReference type="InterPro" id="IPR031259">
    <property type="entry name" value="ILBP"/>
</dbReference>
<keyword evidence="5" id="KW-1185">Reference proteome</keyword>
<dbReference type="GO" id="GO:0008289">
    <property type="term" value="F:lipid binding"/>
    <property type="evidence" value="ECO:0007669"/>
    <property type="project" value="UniProtKB-KW"/>
</dbReference>
<name>A0A8S0YSF5_ARCPL</name>
<dbReference type="PANTHER" id="PTHR11955">
    <property type="entry name" value="FATTY ACID BINDING PROTEIN"/>
    <property type="match status" value="1"/>
</dbReference>
<dbReference type="InterPro" id="IPR012674">
    <property type="entry name" value="Calycin"/>
</dbReference>
<dbReference type="OrthoDB" id="354351at2759"/>
<dbReference type="Gene3D" id="2.40.128.20">
    <property type="match status" value="1"/>
</dbReference>
<evidence type="ECO:0000259" key="3">
    <source>
        <dbReference type="PROSITE" id="PS00214"/>
    </source>
</evidence>
<dbReference type="PRINTS" id="PR00178">
    <property type="entry name" value="FATTYACIDBP"/>
</dbReference>
<dbReference type="PROSITE" id="PS00214">
    <property type="entry name" value="FABP"/>
    <property type="match status" value="1"/>
</dbReference>
<dbReference type="EMBL" id="CADEBC010000083">
    <property type="protein sequence ID" value="CAB3222162.1"/>
    <property type="molecule type" value="Genomic_DNA"/>
</dbReference>
<protein>
    <recommendedName>
        <fullName evidence="3">Cytosolic fatty-acid binding proteins domain-containing protein</fullName>
    </recommendedName>
</protein>
<accession>A0A8S0YSF5</accession>
<evidence type="ECO:0000313" key="4">
    <source>
        <dbReference type="EMBL" id="CAB3222162.1"/>
    </source>
</evidence>
<feature type="domain" description="Cytosolic fatty-acid binding proteins" evidence="3">
    <location>
        <begin position="11"/>
        <end position="28"/>
    </location>
</feature>
<dbReference type="Proteomes" id="UP000494106">
    <property type="component" value="Unassembled WGS sequence"/>
</dbReference>
<evidence type="ECO:0000256" key="1">
    <source>
        <dbReference type="ARBA" id="ARBA00008390"/>
    </source>
</evidence>
<reference evidence="4 5" key="1">
    <citation type="submission" date="2020-04" db="EMBL/GenBank/DDBJ databases">
        <authorList>
            <person name="Wallbank WR R."/>
            <person name="Pardo Diaz C."/>
            <person name="Kozak K."/>
            <person name="Martin S."/>
            <person name="Jiggins C."/>
            <person name="Moest M."/>
            <person name="Warren A I."/>
            <person name="Byers J.R.P. K."/>
            <person name="Montejo-Kovacevich G."/>
            <person name="Yen C E."/>
        </authorList>
    </citation>
    <scope>NUCLEOTIDE SEQUENCE [LARGE SCALE GENOMIC DNA]</scope>
</reference>
<proteinExistence type="inferred from homology"/>
<dbReference type="SUPFAM" id="SSF50814">
    <property type="entry name" value="Lipocalins"/>
    <property type="match status" value="1"/>
</dbReference>
<gene>
    <name evidence="4" type="ORF">APLA_LOCUS882</name>
</gene>
<comment type="similarity">
    <text evidence="1">Belongs to the calycin superfamily. Fatty-acid binding protein (FABP) family.</text>
</comment>
<comment type="caution">
    <text evidence="4">The sequence shown here is derived from an EMBL/GenBank/DDBJ whole genome shotgun (WGS) entry which is preliminary data.</text>
</comment>
<dbReference type="AlphaFoldDB" id="A0A8S0YSF5"/>
<organism evidence="4 5">
    <name type="scientific">Arctia plantaginis</name>
    <name type="common">Wood tiger moth</name>
    <name type="synonym">Phalaena plantaginis</name>
    <dbReference type="NCBI Taxonomy" id="874455"/>
    <lineage>
        <taxon>Eukaryota</taxon>
        <taxon>Metazoa</taxon>
        <taxon>Ecdysozoa</taxon>
        <taxon>Arthropoda</taxon>
        <taxon>Hexapoda</taxon>
        <taxon>Insecta</taxon>
        <taxon>Pterygota</taxon>
        <taxon>Neoptera</taxon>
        <taxon>Endopterygota</taxon>
        <taxon>Lepidoptera</taxon>
        <taxon>Glossata</taxon>
        <taxon>Ditrysia</taxon>
        <taxon>Noctuoidea</taxon>
        <taxon>Erebidae</taxon>
        <taxon>Arctiinae</taxon>
        <taxon>Arctia</taxon>
    </lineage>
</organism>